<gene>
    <name evidence="2" type="ordered locus">KLTH0A02420g</name>
</gene>
<accession>C5DBG5</accession>
<feature type="compositionally biased region" description="Basic residues" evidence="1">
    <location>
        <begin position="11"/>
        <end position="24"/>
    </location>
</feature>
<dbReference type="eggNOG" id="ENOG502S29D">
    <property type="taxonomic scope" value="Eukaryota"/>
</dbReference>
<dbReference type="RefSeq" id="XP_002551564.1">
    <property type="nucleotide sequence ID" value="XM_002551518.1"/>
</dbReference>
<dbReference type="AlphaFoldDB" id="C5DBG5"/>
<dbReference type="FunCoup" id="C5DBG5">
    <property type="interactions" value="25"/>
</dbReference>
<dbReference type="KEGG" id="lth:KLTH0A02420g"/>
<dbReference type="OrthoDB" id="3979912at2759"/>
<organism evidence="2 3">
    <name type="scientific">Lachancea thermotolerans (strain ATCC 56472 / CBS 6340 / NRRL Y-8284)</name>
    <name type="common">Yeast</name>
    <name type="synonym">Kluyveromyces thermotolerans</name>
    <dbReference type="NCBI Taxonomy" id="559295"/>
    <lineage>
        <taxon>Eukaryota</taxon>
        <taxon>Fungi</taxon>
        <taxon>Dikarya</taxon>
        <taxon>Ascomycota</taxon>
        <taxon>Saccharomycotina</taxon>
        <taxon>Saccharomycetes</taxon>
        <taxon>Saccharomycetales</taxon>
        <taxon>Saccharomycetaceae</taxon>
        <taxon>Lachancea</taxon>
    </lineage>
</organism>
<evidence type="ECO:0000256" key="1">
    <source>
        <dbReference type="SAM" id="MobiDB-lite"/>
    </source>
</evidence>
<protein>
    <submittedName>
        <fullName evidence="2">KLTH0A02420p</fullName>
    </submittedName>
</protein>
<dbReference type="Proteomes" id="UP000002036">
    <property type="component" value="Chromosome A"/>
</dbReference>
<feature type="region of interest" description="Disordered" evidence="1">
    <location>
        <begin position="1"/>
        <end position="33"/>
    </location>
</feature>
<dbReference type="GeneID" id="8290361"/>
<keyword evidence="3" id="KW-1185">Reference proteome</keyword>
<dbReference type="HOGENOM" id="CLU_726055_0_0_1"/>
<sequence length="393" mass="43014">MLLERFQSKLHGSRLSRHSNSKSRSKCDADAQPVQNIADDLMTGDGMSDSDAYASMRELQISTQLCEPRSGTPLNGVSTPVMQPIMPYMYGNQKRQDSVASFASSISDMPGPARTATTPLPTTFSTQFVKMLMEVYQDICSDPTATPFDASNPPSGILNRTAKVAVERAEQKGVDMGREKNALLVNSVKQRLLQELRRDAYLSRNSSIVSLPPMPQFNTSDIAPTACVDYFSTHAEASSNGQLSTPFQMPTSSLGSSQPLQTPFDQRPQVPKLSHRSRNDSFISAAGRSRSGSSHMFPSQQQQQQPQPSAALQPSSFIETTTAPRAQFEGNGYFVLTPTNSMLGEPQQPFIARERSNASSAFEDMMSGELSRHRQNSFRIEKGSATGSLAMDF</sequence>
<reference evidence="2 3" key="1">
    <citation type="journal article" date="2009" name="Genome Res.">
        <title>Comparative genomics of protoploid Saccharomycetaceae.</title>
        <authorList>
            <consortium name="The Genolevures Consortium"/>
            <person name="Souciet J.-L."/>
            <person name="Dujon B."/>
            <person name="Gaillardin C."/>
            <person name="Johnston M."/>
            <person name="Baret P.V."/>
            <person name="Cliften P."/>
            <person name="Sherman D.J."/>
            <person name="Weissenbach J."/>
            <person name="Westhof E."/>
            <person name="Wincker P."/>
            <person name="Jubin C."/>
            <person name="Poulain J."/>
            <person name="Barbe V."/>
            <person name="Segurens B."/>
            <person name="Artiguenave F."/>
            <person name="Anthouard V."/>
            <person name="Vacherie B."/>
            <person name="Val M.-E."/>
            <person name="Fulton R.S."/>
            <person name="Minx P."/>
            <person name="Wilson R."/>
            <person name="Durrens P."/>
            <person name="Jean G."/>
            <person name="Marck C."/>
            <person name="Martin T."/>
            <person name="Nikolski M."/>
            <person name="Rolland T."/>
            <person name="Seret M.-L."/>
            <person name="Casaregola S."/>
            <person name="Despons L."/>
            <person name="Fairhead C."/>
            <person name="Fischer G."/>
            <person name="Lafontaine I."/>
            <person name="Leh V."/>
            <person name="Lemaire M."/>
            <person name="de Montigny J."/>
            <person name="Neuveglise C."/>
            <person name="Thierry A."/>
            <person name="Blanc-Lenfle I."/>
            <person name="Bleykasten C."/>
            <person name="Diffels J."/>
            <person name="Fritsch E."/>
            <person name="Frangeul L."/>
            <person name="Goeffon A."/>
            <person name="Jauniaux N."/>
            <person name="Kachouri-Lafond R."/>
            <person name="Payen C."/>
            <person name="Potier S."/>
            <person name="Pribylova L."/>
            <person name="Ozanne C."/>
            <person name="Richard G.-F."/>
            <person name="Sacerdot C."/>
            <person name="Straub M.-L."/>
            <person name="Talla E."/>
        </authorList>
    </citation>
    <scope>NUCLEOTIDE SEQUENCE [LARGE SCALE GENOMIC DNA]</scope>
    <source>
        <strain evidence="3">ATCC 56472 / CBS 6340 / NRRL Y-8284</strain>
    </source>
</reference>
<evidence type="ECO:0000313" key="3">
    <source>
        <dbReference type="Proteomes" id="UP000002036"/>
    </source>
</evidence>
<proteinExistence type="predicted"/>
<evidence type="ECO:0000313" key="2">
    <source>
        <dbReference type="EMBL" id="CAR21122.1"/>
    </source>
</evidence>
<feature type="region of interest" description="Disordered" evidence="1">
    <location>
        <begin position="238"/>
        <end position="314"/>
    </location>
</feature>
<dbReference type="OMA" id="WMSIDEQ"/>
<dbReference type="InParanoid" id="C5DBG5"/>
<name>C5DBG5_LACTC</name>
<feature type="compositionally biased region" description="Low complexity" evidence="1">
    <location>
        <begin position="284"/>
        <end position="314"/>
    </location>
</feature>
<dbReference type="EMBL" id="CU928165">
    <property type="protein sequence ID" value="CAR21122.1"/>
    <property type="molecule type" value="Genomic_DNA"/>
</dbReference>
<feature type="compositionally biased region" description="Polar residues" evidence="1">
    <location>
        <begin position="238"/>
        <end position="264"/>
    </location>
</feature>